<evidence type="ECO:0000313" key="4">
    <source>
        <dbReference type="Proteomes" id="UP001381003"/>
    </source>
</evidence>
<dbReference type="RefSeq" id="WP_068329675.1">
    <property type="nucleotide sequence ID" value="NZ_CP104874.1"/>
</dbReference>
<dbReference type="InterPro" id="IPR029058">
    <property type="entry name" value="AB_hydrolase_fold"/>
</dbReference>
<accession>A0ABZ2FB81</accession>
<sequence length="263" mass="29124">MHGYPQFWWAWRAQLPAVAAAGYRAVAVDLRGFGASDKPPSGYDAPTACDDLAAIVRSLGAERVAFVGLGLGATFVWSMPTHHPEVTAAIAPIGMPHPAVFHHAMWRHPVQWRANRYLRAMQTPFASERQSPSVARRLRAWSGPDHAWITDEVVERYTEAMSFPFAGVAAAEYHRWFYRCRLTPQGVRYLQRVKARIEVPVLHLHGSEDPTSLTTMAAECERHVSGPLTVRTMAGAGAFVPEEAPTETTSALIEWLAIAHPTH</sequence>
<gene>
    <name evidence="3" type="ORF">N5P18_09765</name>
</gene>
<dbReference type="PRINTS" id="PR00412">
    <property type="entry name" value="EPOXHYDRLASE"/>
</dbReference>
<dbReference type="PANTHER" id="PTHR43329">
    <property type="entry name" value="EPOXIDE HYDROLASE"/>
    <property type="match status" value="1"/>
</dbReference>
<name>A0ABZ2FB81_9MICO</name>
<evidence type="ECO:0000313" key="3">
    <source>
        <dbReference type="EMBL" id="WWF03990.1"/>
    </source>
</evidence>
<proteinExistence type="predicted"/>
<protein>
    <submittedName>
        <fullName evidence="3">Alpha/beta hydrolase</fullName>
    </submittedName>
</protein>
<dbReference type="GO" id="GO:0016787">
    <property type="term" value="F:hydrolase activity"/>
    <property type="evidence" value="ECO:0007669"/>
    <property type="project" value="UniProtKB-KW"/>
</dbReference>
<evidence type="ECO:0000256" key="1">
    <source>
        <dbReference type="ARBA" id="ARBA00022801"/>
    </source>
</evidence>
<dbReference type="Pfam" id="PF00561">
    <property type="entry name" value="Abhydrolase_1"/>
    <property type="match status" value="1"/>
</dbReference>
<reference evidence="3 4" key="1">
    <citation type="submission" date="2022-09" db="EMBL/GenBank/DDBJ databases">
        <title>Complete genome sequence of Janibacter terrae strain COS04-44, PCL-degrading bacteria isolated from oil spilled coast.</title>
        <authorList>
            <person name="Park H."/>
            <person name="Kim J.Y."/>
            <person name="An S.H."/>
            <person name="Lee C.M."/>
            <person name="Weon H.-Y."/>
        </authorList>
    </citation>
    <scope>NUCLEOTIDE SEQUENCE [LARGE SCALE GENOMIC DNA]</scope>
    <source>
        <strain evidence="3 4">COS04-44</strain>
    </source>
</reference>
<dbReference type="Gene3D" id="3.40.50.1820">
    <property type="entry name" value="alpha/beta hydrolase"/>
    <property type="match status" value="1"/>
</dbReference>
<feature type="domain" description="AB hydrolase-1" evidence="2">
    <location>
        <begin position="2"/>
        <end position="243"/>
    </location>
</feature>
<evidence type="ECO:0000259" key="2">
    <source>
        <dbReference type="Pfam" id="PF00561"/>
    </source>
</evidence>
<dbReference type="InterPro" id="IPR000073">
    <property type="entry name" value="AB_hydrolase_1"/>
</dbReference>
<dbReference type="Proteomes" id="UP001381003">
    <property type="component" value="Chromosome"/>
</dbReference>
<dbReference type="EMBL" id="CP104874">
    <property type="protein sequence ID" value="WWF03990.1"/>
    <property type="molecule type" value="Genomic_DNA"/>
</dbReference>
<organism evidence="3 4">
    <name type="scientific">Janibacter terrae</name>
    <dbReference type="NCBI Taxonomy" id="103817"/>
    <lineage>
        <taxon>Bacteria</taxon>
        <taxon>Bacillati</taxon>
        <taxon>Actinomycetota</taxon>
        <taxon>Actinomycetes</taxon>
        <taxon>Micrococcales</taxon>
        <taxon>Intrasporangiaceae</taxon>
        <taxon>Janibacter</taxon>
    </lineage>
</organism>
<keyword evidence="1 3" id="KW-0378">Hydrolase</keyword>
<dbReference type="InterPro" id="IPR000639">
    <property type="entry name" value="Epox_hydrolase-like"/>
</dbReference>
<keyword evidence="4" id="KW-1185">Reference proteome</keyword>
<dbReference type="SUPFAM" id="SSF53474">
    <property type="entry name" value="alpha/beta-Hydrolases"/>
    <property type="match status" value="1"/>
</dbReference>